<reference evidence="2" key="1">
    <citation type="journal article" date="2023" name="Commun. Biol.">
        <title>Genome analysis of Parmales, the sister group of diatoms, reveals the evolutionary specialization of diatoms from phago-mixotrophs to photoautotrophs.</title>
        <authorList>
            <person name="Ban H."/>
            <person name="Sato S."/>
            <person name="Yoshikawa S."/>
            <person name="Yamada K."/>
            <person name="Nakamura Y."/>
            <person name="Ichinomiya M."/>
            <person name="Sato N."/>
            <person name="Blanc-Mathieu R."/>
            <person name="Endo H."/>
            <person name="Kuwata A."/>
            <person name="Ogata H."/>
        </authorList>
    </citation>
    <scope>NUCLEOTIDE SEQUENCE [LARGE SCALE GENOMIC DNA]</scope>
</reference>
<evidence type="ECO:0000313" key="1">
    <source>
        <dbReference type="EMBL" id="GMI39181.1"/>
    </source>
</evidence>
<evidence type="ECO:0000313" key="2">
    <source>
        <dbReference type="Proteomes" id="UP001165065"/>
    </source>
</evidence>
<dbReference type="InterPro" id="IPR001544">
    <property type="entry name" value="Aminotrans_IV"/>
</dbReference>
<dbReference type="PANTHER" id="PTHR47703:SF2">
    <property type="entry name" value="D-AMINOACID AMINOTRANSFERASE-LIKE PLP-DEPENDENT ENZYMES SUPERFAMILY PROTEIN"/>
    <property type="match status" value="1"/>
</dbReference>
<comment type="caution">
    <text evidence="1">The sequence shown here is derived from an EMBL/GenBank/DDBJ whole genome shotgun (WGS) entry which is preliminary data.</text>
</comment>
<dbReference type="Proteomes" id="UP001165065">
    <property type="component" value="Unassembled WGS sequence"/>
</dbReference>
<dbReference type="GO" id="GO:0003824">
    <property type="term" value="F:catalytic activity"/>
    <property type="evidence" value="ECO:0007669"/>
    <property type="project" value="InterPro"/>
</dbReference>
<dbReference type="Gene3D" id="3.20.10.10">
    <property type="entry name" value="D-amino Acid Aminotransferase, subunit A, domain 2"/>
    <property type="match status" value="1"/>
</dbReference>
<dbReference type="SUPFAM" id="SSF56752">
    <property type="entry name" value="D-aminoacid aminotransferase-like PLP-dependent enzymes"/>
    <property type="match status" value="1"/>
</dbReference>
<proteinExistence type="predicted"/>
<dbReference type="PANTHER" id="PTHR47703">
    <property type="entry name" value="D-AMINOACID AMINOTRANSFERASE-LIKE PLP-DEPENDENT ENZYMES SUPERFAMILY PROTEIN"/>
    <property type="match status" value="1"/>
</dbReference>
<dbReference type="EMBL" id="BRYA01000098">
    <property type="protein sequence ID" value="GMI39181.1"/>
    <property type="molecule type" value="Genomic_DNA"/>
</dbReference>
<dbReference type="InterPro" id="IPR043132">
    <property type="entry name" value="BCAT-like_C"/>
</dbReference>
<dbReference type="InterPro" id="IPR036038">
    <property type="entry name" value="Aminotransferase-like"/>
</dbReference>
<dbReference type="AlphaFoldDB" id="A0A9W7GAE2"/>
<protein>
    <submittedName>
        <fullName evidence="1">Uncharacterized protein</fullName>
    </submittedName>
</protein>
<sequence length="250" mass="27268">MGALCDPVVLEADMTRVVTRAIASFKAWHKEEGRGEDEKELRLTLLAMWPDASTQPKVSAHVSLLPSLPSPPINCEFRGCPRTNALAKSSSWVSSRAPLEALMKAGPNVNEFLMVGGKGEILEGSQTNFYAVKGGVVQTAGEGVLEGTVRRLLLEVCEREGVEVELRPPDVSEVEEWEGCMISSTSRLLLPVDNLYSPKEGEVSTAEHKVRSFKNDDNALAVKLARMVLEEVQSHSTPVDVEAYLSKPPL</sequence>
<dbReference type="Pfam" id="PF01063">
    <property type="entry name" value="Aminotran_4"/>
    <property type="match status" value="1"/>
</dbReference>
<accession>A0A9W7GAE2</accession>
<name>A0A9W7GAE2_9STRA</name>
<gene>
    <name evidence="1" type="ORF">TrCOL_g10442</name>
</gene>
<dbReference type="OrthoDB" id="59470at2759"/>
<keyword evidence="2" id="KW-1185">Reference proteome</keyword>
<organism evidence="1 2">
    <name type="scientific">Triparma columacea</name>
    <dbReference type="NCBI Taxonomy" id="722753"/>
    <lineage>
        <taxon>Eukaryota</taxon>
        <taxon>Sar</taxon>
        <taxon>Stramenopiles</taxon>
        <taxon>Ochrophyta</taxon>
        <taxon>Bolidophyceae</taxon>
        <taxon>Parmales</taxon>
        <taxon>Triparmaceae</taxon>
        <taxon>Triparma</taxon>
    </lineage>
</organism>